<dbReference type="AlphaFoldDB" id="A0AAN7ZH80"/>
<dbReference type="InterPro" id="IPR020845">
    <property type="entry name" value="AMP-binding_CS"/>
</dbReference>
<keyword evidence="7" id="KW-1185">Reference proteome</keyword>
<dbReference type="PANTHER" id="PTHR24096">
    <property type="entry name" value="LONG-CHAIN-FATTY-ACID--COA LIGASE"/>
    <property type="match status" value="1"/>
</dbReference>
<sequence>MEFRNNIISHPQVKFPYSKGIGSILYEKMLEAQSAIAQIDDHSGQIDTYQTLLERCIRTAKGMRSSNVSAGDVTVIHSHNHINAVVPLIASYFLGAIPAIIDYGLPLNSTIQLLAKVLPRIAFTNASGVDKLSTATRKLGLTTEVVNFDKFTNFISPFTSDDFAPIDIKNLDQPAAIFFTSGTTGVPKKICLSHKLLLSSIINLQ</sequence>
<evidence type="ECO:0000256" key="1">
    <source>
        <dbReference type="ARBA" id="ARBA00004275"/>
    </source>
</evidence>
<dbReference type="GO" id="GO:0005777">
    <property type="term" value="C:peroxisome"/>
    <property type="evidence" value="ECO:0007669"/>
    <property type="project" value="UniProtKB-SubCell"/>
</dbReference>
<dbReference type="InterPro" id="IPR042099">
    <property type="entry name" value="ANL_N_sf"/>
</dbReference>
<accession>A0AAN7ZH80</accession>
<organism evidence="6 7">
    <name type="scientific">Pyrocoelia pectoralis</name>
    <dbReference type="NCBI Taxonomy" id="417401"/>
    <lineage>
        <taxon>Eukaryota</taxon>
        <taxon>Metazoa</taxon>
        <taxon>Ecdysozoa</taxon>
        <taxon>Arthropoda</taxon>
        <taxon>Hexapoda</taxon>
        <taxon>Insecta</taxon>
        <taxon>Pterygota</taxon>
        <taxon>Neoptera</taxon>
        <taxon>Endopterygota</taxon>
        <taxon>Coleoptera</taxon>
        <taxon>Polyphaga</taxon>
        <taxon>Elateriformia</taxon>
        <taxon>Elateroidea</taxon>
        <taxon>Lampyridae</taxon>
        <taxon>Lampyrinae</taxon>
        <taxon>Pyrocoelia</taxon>
    </lineage>
</organism>
<comment type="similarity">
    <text evidence="2">Belongs to the ATP-dependent AMP-binding enzyme family.</text>
</comment>
<evidence type="ECO:0000259" key="5">
    <source>
        <dbReference type="Pfam" id="PF00501"/>
    </source>
</evidence>
<dbReference type="PANTHER" id="PTHR24096:SF149">
    <property type="entry name" value="AMP-BINDING DOMAIN-CONTAINING PROTEIN-RELATED"/>
    <property type="match status" value="1"/>
</dbReference>
<dbReference type="GO" id="GO:0016405">
    <property type="term" value="F:CoA-ligase activity"/>
    <property type="evidence" value="ECO:0007669"/>
    <property type="project" value="TreeGrafter"/>
</dbReference>
<reference evidence="6 7" key="1">
    <citation type="journal article" date="2024" name="Insects">
        <title>An Improved Chromosome-Level Genome Assembly of the Firefly Pyrocoelia pectoralis.</title>
        <authorList>
            <person name="Fu X."/>
            <person name="Meyer-Rochow V.B."/>
            <person name="Ballantyne L."/>
            <person name="Zhu X."/>
        </authorList>
    </citation>
    <scope>NUCLEOTIDE SEQUENCE [LARGE SCALE GENOMIC DNA]</scope>
    <source>
        <strain evidence="6">XCY_ONT2</strain>
    </source>
</reference>
<evidence type="ECO:0000313" key="6">
    <source>
        <dbReference type="EMBL" id="KAK5640311.1"/>
    </source>
</evidence>
<dbReference type="SUPFAM" id="SSF56801">
    <property type="entry name" value="Acetyl-CoA synthetase-like"/>
    <property type="match status" value="1"/>
</dbReference>
<evidence type="ECO:0000256" key="2">
    <source>
        <dbReference type="ARBA" id="ARBA00006432"/>
    </source>
</evidence>
<feature type="domain" description="AMP-dependent synthetase/ligase" evidence="5">
    <location>
        <begin position="36"/>
        <end position="203"/>
    </location>
</feature>
<evidence type="ECO:0000256" key="3">
    <source>
        <dbReference type="ARBA" id="ARBA00022598"/>
    </source>
</evidence>
<dbReference type="Pfam" id="PF00501">
    <property type="entry name" value="AMP-binding"/>
    <property type="match status" value="1"/>
</dbReference>
<protein>
    <recommendedName>
        <fullName evidence="5">AMP-dependent synthetase/ligase domain-containing protein</fullName>
    </recommendedName>
</protein>
<dbReference type="InterPro" id="IPR000873">
    <property type="entry name" value="AMP-dep_synth/lig_dom"/>
</dbReference>
<comment type="caution">
    <text evidence="6">The sequence shown here is derived from an EMBL/GenBank/DDBJ whole genome shotgun (WGS) entry which is preliminary data.</text>
</comment>
<keyword evidence="4" id="KW-0576">Peroxisome</keyword>
<evidence type="ECO:0000256" key="4">
    <source>
        <dbReference type="ARBA" id="ARBA00023140"/>
    </source>
</evidence>
<name>A0AAN7ZH80_9COLE</name>
<dbReference type="PROSITE" id="PS00455">
    <property type="entry name" value="AMP_BINDING"/>
    <property type="match status" value="1"/>
</dbReference>
<comment type="subcellular location">
    <subcellularLocation>
        <location evidence="1">Peroxisome</location>
    </subcellularLocation>
</comment>
<gene>
    <name evidence="6" type="ORF">RI129_011122</name>
</gene>
<dbReference type="Gene3D" id="3.40.50.12780">
    <property type="entry name" value="N-terminal domain of ligase-like"/>
    <property type="match status" value="1"/>
</dbReference>
<proteinExistence type="inferred from homology"/>
<evidence type="ECO:0000313" key="7">
    <source>
        <dbReference type="Proteomes" id="UP001329430"/>
    </source>
</evidence>
<keyword evidence="3" id="KW-0436">Ligase</keyword>
<dbReference type="EMBL" id="JAVRBK010000008">
    <property type="protein sequence ID" value="KAK5640311.1"/>
    <property type="molecule type" value="Genomic_DNA"/>
</dbReference>
<dbReference type="Proteomes" id="UP001329430">
    <property type="component" value="Chromosome 8"/>
</dbReference>